<sequence>MTSPYTAATAPGILGALGAALLDGSVEVVDLTAPLSAATPVLPLPPGMAPIPPFALEELARYDAAGGDISYQNGLHTGEHVGTHFDAPCHWITGIDHGDVASVPVDRLVAPAVVIDVTARVAEDPDFVLQVADLRAWEREHGGLPRGWLLVRSGWSSRGDDQAAFLNADETGPHTPGMSAECARWIAEETPVLGVGVETIGIDAGLAFAFEPPFPAHHHLLGAAKYGLTQLRNLDRLPVTGAVLVGAPLKIVHGSGSPVRALALVARG</sequence>
<dbReference type="PANTHER" id="PTHR31118:SF12">
    <property type="entry name" value="CYCLASE-LIKE PROTEIN 2"/>
    <property type="match status" value="1"/>
</dbReference>
<dbReference type="Pfam" id="PF04199">
    <property type="entry name" value="Cyclase"/>
    <property type="match status" value="1"/>
</dbReference>
<dbReference type="Proteomes" id="UP000272400">
    <property type="component" value="Unassembled WGS sequence"/>
</dbReference>
<accession>A0A3N1CXK8</accession>
<organism evidence="1 2">
    <name type="scientific">Actinocorallia herbida</name>
    <dbReference type="NCBI Taxonomy" id="58109"/>
    <lineage>
        <taxon>Bacteria</taxon>
        <taxon>Bacillati</taxon>
        <taxon>Actinomycetota</taxon>
        <taxon>Actinomycetes</taxon>
        <taxon>Streptosporangiales</taxon>
        <taxon>Thermomonosporaceae</taxon>
        <taxon>Actinocorallia</taxon>
    </lineage>
</organism>
<dbReference type="SUPFAM" id="SSF102198">
    <property type="entry name" value="Putative cyclase"/>
    <property type="match status" value="1"/>
</dbReference>
<dbReference type="RefSeq" id="WP_123665468.1">
    <property type="nucleotide sequence ID" value="NZ_RJKE01000001.1"/>
</dbReference>
<dbReference type="PANTHER" id="PTHR31118">
    <property type="entry name" value="CYCLASE-LIKE PROTEIN 2"/>
    <property type="match status" value="1"/>
</dbReference>
<reference evidence="1 2" key="1">
    <citation type="submission" date="2018-11" db="EMBL/GenBank/DDBJ databases">
        <title>Sequencing the genomes of 1000 actinobacteria strains.</title>
        <authorList>
            <person name="Klenk H.-P."/>
        </authorList>
    </citation>
    <scope>NUCLEOTIDE SEQUENCE [LARGE SCALE GENOMIC DNA]</scope>
    <source>
        <strain evidence="1 2">DSM 44254</strain>
    </source>
</reference>
<comment type="caution">
    <text evidence="1">The sequence shown here is derived from an EMBL/GenBank/DDBJ whole genome shotgun (WGS) entry which is preliminary data.</text>
</comment>
<dbReference type="EMBL" id="RJKE01000001">
    <property type="protein sequence ID" value="ROO86027.1"/>
    <property type="molecule type" value="Genomic_DNA"/>
</dbReference>
<dbReference type="InterPro" id="IPR007325">
    <property type="entry name" value="KFase/CYL"/>
</dbReference>
<dbReference type="GO" id="GO:0019441">
    <property type="term" value="P:L-tryptophan catabolic process to kynurenine"/>
    <property type="evidence" value="ECO:0007669"/>
    <property type="project" value="InterPro"/>
</dbReference>
<dbReference type="GO" id="GO:0004061">
    <property type="term" value="F:arylformamidase activity"/>
    <property type="evidence" value="ECO:0007669"/>
    <property type="project" value="InterPro"/>
</dbReference>
<keyword evidence="2" id="KW-1185">Reference proteome</keyword>
<evidence type="ECO:0000313" key="2">
    <source>
        <dbReference type="Proteomes" id="UP000272400"/>
    </source>
</evidence>
<dbReference type="InterPro" id="IPR037175">
    <property type="entry name" value="KFase_sf"/>
</dbReference>
<dbReference type="OrthoDB" id="7067800at2"/>
<proteinExistence type="predicted"/>
<gene>
    <name evidence="1" type="ORF">EDD29_3588</name>
</gene>
<protein>
    <submittedName>
        <fullName evidence="1">Kynurenine formamidase</fullName>
    </submittedName>
</protein>
<name>A0A3N1CXK8_9ACTN</name>
<dbReference type="Gene3D" id="3.50.30.50">
    <property type="entry name" value="Putative cyclase"/>
    <property type="match status" value="1"/>
</dbReference>
<evidence type="ECO:0000313" key="1">
    <source>
        <dbReference type="EMBL" id="ROO86027.1"/>
    </source>
</evidence>
<dbReference type="AlphaFoldDB" id="A0A3N1CXK8"/>